<keyword evidence="1" id="KW-0812">Transmembrane</keyword>
<proteinExistence type="predicted"/>
<accession>A0A8D8ZAB4</accession>
<evidence type="ECO:0000256" key="1">
    <source>
        <dbReference type="SAM" id="Phobius"/>
    </source>
</evidence>
<organism evidence="2">
    <name type="scientific">Cacopsylla melanoneura</name>
    <dbReference type="NCBI Taxonomy" id="428564"/>
    <lineage>
        <taxon>Eukaryota</taxon>
        <taxon>Metazoa</taxon>
        <taxon>Ecdysozoa</taxon>
        <taxon>Arthropoda</taxon>
        <taxon>Hexapoda</taxon>
        <taxon>Insecta</taxon>
        <taxon>Pterygota</taxon>
        <taxon>Neoptera</taxon>
        <taxon>Paraneoptera</taxon>
        <taxon>Hemiptera</taxon>
        <taxon>Sternorrhyncha</taxon>
        <taxon>Psylloidea</taxon>
        <taxon>Psyllidae</taxon>
        <taxon>Psyllinae</taxon>
        <taxon>Cacopsylla</taxon>
    </lineage>
</organism>
<dbReference type="AlphaFoldDB" id="A0A8D8ZAB4"/>
<evidence type="ECO:0000313" key="2">
    <source>
        <dbReference type="EMBL" id="CAG6743320.1"/>
    </source>
</evidence>
<reference evidence="2" key="1">
    <citation type="submission" date="2021-05" db="EMBL/GenBank/DDBJ databases">
        <authorList>
            <person name="Alioto T."/>
            <person name="Alioto T."/>
            <person name="Gomez Garrido J."/>
        </authorList>
    </citation>
    <scope>NUCLEOTIDE SEQUENCE</scope>
</reference>
<keyword evidence="1" id="KW-1133">Transmembrane helix</keyword>
<sequence>MVSTGNTFVVHPIFNVSEFYKIVFDKINKGKCIVLKRRYIAICNVSTPPLPLLLILTTLFFLSLSSSFYSSSSSLFSFFFFSFSTPLFSLLHIFFLKSLHRLREDATAAPFSCP</sequence>
<dbReference type="EMBL" id="HBUF01446193">
    <property type="protein sequence ID" value="CAG6743320.1"/>
    <property type="molecule type" value="Transcribed_RNA"/>
</dbReference>
<protein>
    <submittedName>
        <fullName evidence="2">Uncharacterized protein</fullName>
    </submittedName>
</protein>
<name>A0A8D8ZAB4_9HEMI</name>
<feature type="transmembrane region" description="Helical" evidence="1">
    <location>
        <begin position="39"/>
        <end position="63"/>
    </location>
</feature>
<feature type="transmembrane region" description="Helical" evidence="1">
    <location>
        <begin position="75"/>
        <end position="96"/>
    </location>
</feature>
<keyword evidence="1" id="KW-0472">Membrane</keyword>